<evidence type="ECO:0000256" key="1">
    <source>
        <dbReference type="SAM" id="MobiDB-lite"/>
    </source>
</evidence>
<dbReference type="AlphaFoldDB" id="A0AAE1AK28"/>
<evidence type="ECO:0000313" key="4">
    <source>
        <dbReference type="Proteomes" id="UP001283361"/>
    </source>
</evidence>
<comment type="caution">
    <text evidence="3">The sequence shown here is derived from an EMBL/GenBank/DDBJ whole genome shotgun (WGS) entry which is preliminary data.</text>
</comment>
<name>A0AAE1AK28_9GAST</name>
<evidence type="ECO:0000256" key="2">
    <source>
        <dbReference type="SAM" id="SignalP"/>
    </source>
</evidence>
<keyword evidence="4" id="KW-1185">Reference proteome</keyword>
<protein>
    <submittedName>
        <fullName evidence="3">Uncharacterized protein</fullName>
    </submittedName>
</protein>
<keyword evidence="2" id="KW-0732">Signal</keyword>
<feature type="region of interest" description="Disordered" evidence="1">
    <location>
        <begin position="87"/>
        <end position="109"/>
    </location>
</feature>
<organism evidence="3 4">
    <name type="scientific">Elysia crispata</name>
    <name type="common">lettuce slug</name>
    <dbReference type="NCBI Taxonomy" id="231223"/>
    <lineage>
        <taxon>Eukaryota</taxon>
        <taxon>Metazoa</taxon>
        <taxon>Spiralia</taxon>
        <taxon>Lophotrochozoa</taxon>
        <taxon>Mollusca</taxon>
        <taxon>Gastropoda</taxon>
        <taxon>Heterobranchia</taxon>
        <taxon>Euthyneura</taxon>
        <taxon>Panpulmonata</taxon>
        <taxon>Sacoglossa</taxon>
        <taxon>Placobranchoidea</taxon>
        <taxon>Plakobranchidae</taxon>
        <taxon>Elysia</taxon>
    </lineage>
</organism>
<gene>
    <name evidence="3" type="ORF">RRG08_010199</name>
</gene>
<evidence type="ECO:0000313" key="3">
    <source>
        <dbReference type="EMBL" id="KAK3788950.1"/>
    </source>
</evidence>
<feature type="chain" id="PRO_5042199778" evidence="2">
    <location>
        <begin position="17"/>
        <end position="109"/>
    </location>
</feature>
<reference evidence="3" key="1">
    <citation type="journal article" date="2023" name="G3 (Bethesda)">
        <title>A reference genome for the long-term kleptoplast-retaining sea slug Elysia crispata morphotype clarki.</title>
        <authorList>
            <person name="Eastman K.E."/>
            <person name="Pendleton A.L."/>
            <person name="Shaikh M.A."/>
            <person name="Suttiyut T."/>
            <person name="Ogas R."/>
            <person name="Tomko P."/>
            <person name="Gavelis G."/>
            <person name="Widhalm J.R."/>
            <person name="Wisecaver J.H."/>
        </authorList>
    </citation>
    <scope>NUCLEOTIDE SEQUENCE</scope>
    <source>
        <strain evidence="3">ECLA1</strain>
    </source>
</reference>
<accession>A0AAE1AK28</accession>
<feature type="signal peptide" evidence="2">
    <location>
        <begin position="1"/>
        <end position="16"/>
    </location>
</feature>
<dbReference type="Proteomes" id="UP001283361">
    <property type="component" value="Unassembled WGS sequence"/>
</dbReference>
<dbReference type="EMBL" id="JAWDGP010001711">
    <property type="protein sequence ID" value="KAK3788950.1"/>
    <property type="molecule type" value="Genomic_DNA"/>
</dbReference>
<sequence length="109" mass="12268">MPLALGLLAIIIVILASVPTSEQLSDSAARRQAYLLSDYASRVLHQARQDKQHALQDYLIRLGLISETPENERYFRPDIVQQAKRQMSKSNTATIHRAKQQQNVLNSVG</sequence>
<proteinExistence type="predicted"/>